<dbReference type="NCBIfam" id="TIGR00724">
    <property type="entry name" value="urea_amlyse_rel"/>
    <property type="match status" value="1"/>
</dbReference>
<evidence type="ECO:0000313" key="5">
    <source>
        <dbReference type="EMBL" id="GAE43864.1"/>
    </source>
</evidence>
<dbReference type="GO" id="GO:0005524">
    <property type="term" value="F:ATP binding"/>
    <property type="evidence" value="ECO:0007669"/>
    <property type="project" value="UniProtKB-KW"/>
</dbReference>
<dbReference type="Pfam" id="PF02626">
    <property type="entry name" value="CT_A_B"/>
    <property type="match status" value="1"/>
</dbReference>
<dbReference type="EMBL" id="BAUW01000003">
    <property type="protein sequence ID" value="GAE43864.1"/>
    <property type="molecule type" value="Genomic_DNA"/>
</dbReference>
<evidence type="ECO:0000259" key="4">
    <source>
        <dbReference type="SMART" id="SM00797"/>
    </source>
</evidence>
<dbReference type="Gene3D" id="2.40.100.10">
    <property type="entry name" value="Cyclophilin-like"/>
    <property type="match status" value="1"/>
</dbReference>
<feature type="domain" description="Carboxyltransferase" evidence="4">
    <location>
        <begin position="27"/>
        <end position="304"/>
    </location>
</feature>
<dbReference type="PANTHER" id="PTHR43309">
    <property type="entry name" value="5-OXOPROLINASE SUBUNIT C"/>
    <property type="match status" value="1"/>
</dbReference>
<dbReference type="eggNOG" id="COG1984">
    <property type="taxonomic scope" value="Bacteria"/>
</dbReference>
<dbReference type="PANTHER" id="PTHR43309:SF5">
    <property type="entry name" value="5-OXOPROLINASE SUBUNIT C"/>
    <property type="match status" value="1"/>
</dbReference>
<evidence type="ECO:0000256" key="1">
    <source>
        <dbReference type="ARBA" id="ARBA00022741"/>
    </source>
</evidence>
<evidence type="ECO:0000313" key="6">
    <source>
        <dbReference type="Proteomes" id="UP000018949"/>
    </source>
</evidence>
<evidence type="ECO:0000256" key="3">
    <source>
        <dbReference type="ARBA" id="ARBA00022840"/>
    </source>
</evidence>
<name>W4RJV4_9BACI</name>
<protein>
    <submittedName>
        <fullName evidence="5">Allophanate hydrolase 2 subunit 2</fullName>
    </submittedName>
</protein>
<dbReference type="GO" id="GO:0016787">
    <property type="term" value="F:hydrolase activity"/>
    <property type="evidence" value="ECO:0007669"/>
    <property type="project" value="UniProtKB-KW"/>
</dbReference>
<sequence>MTEPLFKVLKPGLQTTVQDLGRTGYQQYGISASGAMDPYSLQMANLLVGNPLNEAGLEVTMLGPSLEAMTDMSIAICGGILQPMVNKKKVSMWKSFVFKKGDILSFGKVESGARAYIGFAGGIDVPLVLGSKSTFLNGTMGGFNGRALESGDILYGRPFVRKNRFIHKDFIPEYIAQLEMRVILGPHLEKFHPDAIKRFLSNEYMISPQSNRMGYRLEGPELGHIDGADIISDAIPAGGIQVPSNGQPIILMAERQTTGGYARIATIISVDLPLLAQAMPGTKVRFAEITVEEAQELYRKQRKLFNVLSIATG</sequence>
<comment type="caution">
    <text evidence="5">The sequence shown here is derived from an EMBL/GenBank/DDBJ whole genome shotgun (WGS) entry which is preliminary data.</text>
</comment>
<dbReference type="AlphaFoldDB" id="W4RJV4"/>
<dbReference type="InterPro" id="IPR029000">
    <property type="entry name" value="Cyclophilin-like_dom_sf"/>
</dbReference>
<keyword evidence="6" id="KW-1185">Reference proteome</keyword>
<dbReference type="InterPro" id="IPR052708">
    <property type="entry name" value="PxpC"/>
</dbReference>
<dbReference type="InterPro" id="IPR003778">
    <property type="entry name" value="CT_A_B"/>
</dbReference>
<proteinExistence type="predicted"/>
<organism evidence="5 6">
    <name type="scientific">Mesobacillus boroniphilus JCM 21738</name>
    <dbReference type="NCBI Taxonomy" id="1294265"/>
    <lineage>
        <taxon>Bacteria</taxon>
        <taxon>Bacillati</taxon>
        <taxon>Bacillota</taxon>
        <taxon>Bacilli</taxon>
        <taxon>Bacillales</taxon>
        <taxon>Bacillaceae</taxon>
        <taxon>Mesobacillus</taxon>
    </lineage>
</organism>
<dbReference type="SMART" id="SM00797">
    <property type="entry name" value="AHS2"/>
    <property type="match status" value="1"/>
</dbReference>
<accession>W4RJV4</accession>
<dbReference type="SUPFAM" id="SSF50891">
    <property type="entry name" value="Cyclophilin-like"/>
    <property type="match status" value="1"/>
</dbReference>
<reference evidence="5 6" key="1">
    <citation type="submission" date="2013-12" db="EMBL/GenBank/DDBJ databases">
        <title>NBRP : Genome information of microbial organism related human and environment.</title>
        <authorList>
            <person name="Hattori M."/>
            <person name="Oshima K."/>
            <person name="Inaba H."/>
            <person name="Suda W."/>
            <person name="Sakamoto M."/>
            <person name="Iino T."/>
            <person name="Kitahara M."/>
            <person name="Oshida Y."/>
            <person name="Iida T."/>
            <person name="Kudo T."/>
            <person name="Itoh T."/>
            <person name="Ahmed I."/>
            <person name="Ohkuma M."/>
        </authorList>
    </citation>
    <scope>NUCLEOTIDE SEQUENCE [LARGE SCALE GENOMIC DNA]</scope>
    <source>
        <strain evidence="5 6">JCM 21738</strain>
    </source>
</reference>
<dbReference type="RefSeq" id="WP_023625659.1">
    <property type="nucleotide sequence ID" value="NZ_BAUW01000003.1"/>
</dbReference>
<keyword evidence="2 5" id="KW-0378">Hydrolase</keyword>
<evidence type="ECO:0000256" key="2">
    <source>
        <dbReference type="ARBA" id="ARBA00022801"/>
    </source>
</evidence>
<keyword evidence="1" id="KW-0547">Nucleotide-binding</keyword>
<dbReference type="Proteomes" id="UP000018949">
    <property type="component" value="Unassembled WGS sequence"/>
</dbReference>
<keyword evidence="3" id="KW-0067">ATP-binding</keyword>
<gene>
    <name evidence="5" type="ORF">JCM21738_529</name>
</gene>